<accession>A0AAV5DA45</accession>
<reference evidence="1" key="1">
    <citation type="journal article" date="2018" name="DNA Res.">
        <title>Multiple hybrid de novo genome assembly of finger millet, an orphan allotetraploid crop.</title>
        <authorList>
            <person name="Hatakeyama M."/>
            <person name="Aluri S."/>
            <person name="Balachadran M.T."/>
            <person name="Sivarajan S.R."/>
            <person name="Patrignani A."/>
            <person name="Gruter S."/>
            <person name="Poveda L."/>
            <person name="Shimizu-Inatsugi R."/>
            <person name="Baeten J."/>
            <person name="Francoijs K.J."/>
            <person name="Nataraja K.N."/>
            <person name="Reddy Y.A.N."/>
            <person name="Phadnis S."/>
            <person name="Ravikumar R.L."/>
            <person name="Schlapbach R."/>
            <person name="Sreeman S.M."/>
            <person name="Shimizu K.K."/>
        </authorList>
    </citation>
    <scope>NUCLEOTIDE SEQUENCE</scope>
</reference>
<dbReference type="AlphaFoldDB" id="A0AAV5DA45"/>
<comment type="caution">
    <text evidence="1">The sequence shown here is derived from an EMBL/GenBank/DDBJ whole genome shotgun (WGS) entry which is preliminary data.</text>
</comment>
<protein>
    <submittedName>
        <fullName evidence="1">Uncharacterized protein</fullName>
    </submittedName>
</protein>
<reference evidence="1" key="2">
    <citation type="submission" date="2021-12" db="EMBL/GenBank/DDBJ databases">
        <title>Resequencing data analysis of finger millet.</title>
        <authorList>
            <person name="Hatakeyama M."/>
            <person name="Aluri S."/>
            <person name="Balachadran M.T."/>
            <person name="Sivarajan S.R."/>
            <person name="Poveda L."/>
            <person name="Shimizu-Inatsugi R."/>
            <person name="Schlapbach R."/>
            <person name="Sreeman S.M."/>
            <person name="Shimizu K.K."/>
        </authorList>
    </citation>
    <scope>NUCLEOTIDE SEQUENCE</scope>
</reference>
<sequence length="93" mass="10624">MFNDGLNIAKFVEMNFPNRISQIVDPELQGYHHDDDDLSQQPSATTRERTLACLLSVLDIGLYCTKASPGERMVMREVAARLHEVKEAYLREN</sequence>
<evidence type="ECO:0000313" key="2">
    <source>
        <dbReference type="Proteomes" id="UP001054889"/>
    </source>
</evidence>
<dbReference type="PANTHER" id="PTHR48055:SF50">
    <property type="entry name" value="PROTEIN KINASE DOMAIN-CONTAINING PROTEIN"/>
    <property type="match status" value="1"/>
</dbReference>
<gene>
    <name evidence="1" type="primary">ga25080</name>
    <name evidence="1" type="ORF">PR202_ga25080</name>
</gene>
<dbReference type="PANTHER" id="PTHR48055">
    <property type="entry name" value="LEUCINE-RICH REPEAT RECEPTOR PROTEIN KINASE EMS1"/>
    <property type="match status" value="1"/>
</dbReference>
<dbReference type="GO" id="GO:0016020">
    <property type="term" value="C:membrane"/>
    <property type="evidence" value="ECO:0007669"/>
    <property type="project" value="TreeGrafter"/>
</dbReference>
<name>A0AAV5DA45_ELECO</name>
<dbReference type="EMBL" id="BQKI01000013">
    <property type="protein sequence ID" value="GJN07261.1"/>
    <property type="molecule type" value="Genomic_DNA"/>
</dbReference>
<dbReference type="Proteomes" id="UP001054889">
    <property type="component" value="Unassembled WGS sequence"/>
</dbReference>
<dbReference type="InterPro" id="IPR051564">
    <property type="entry name" value="LRR_receptor-like_kinase"/>
</dbReference>
<evidence type="ECO:0000313" key="1">
    <source>
        <dbReference type="EMBL" id="GJN07261.1"/>
    </source>
</evidence>
<organism evidence="1 2">
    <name type="scientific">Eleusine coracana subsp. coracana</name>
    <dbReference type="NCBI Taxonomy" id="191504"/>
    <lineage>
        <taxon>Eukaryota</taxon>
        <taxon>Viridiplantae</taxon>
        <taxon>Streptophyta</taxon>
        <taxon>Embryophyta</taxon>
        <taxon>Tracheophyta</taxon>
        <taxon>Spermatophyta</taxon>
        <taxon>Magnoliopsida</taxon>
        <taxon>Liliopsida</taxon>
        <taxon>Poales</taxon>
        <taxon>Poaceae</taxon>
        <taxon>PACMAD clade</taxon>
        <taxon>Chloridoideae</taxon>
        <taxon>Cynodonteae</taxon>
        <taxon>Eleusininae</taxon>
        <taxon>Eleusine</taxon>
    </lineage>
</organism>
<keyword evidence="2" id="KW-1185">Reference proteome</keyword>
<proteinExistence type="predicted"/>
<dbReference type="Gene3D" id="1.10.510.10">
    <property type="entry name" value="Transferase(Phosphotransferase) domain 1"/>
    <property type="match status" value="1"/>
</dbReference>